<evidence type="ECO:0000313" key="2">
    <source>
        <dbReference type="Proteomes" id="UP000683925"/>
    </source>
</evidence>
<evidence type="ECO:0000313" key="1">
    <source>
        <dbReference type="EMBL" id="CAD8146955.1"/>
    </source>
</evidence>
<name>A0A8S1T0Z3_PAROT</name>
<protein>
    <submittedName>
        <fullName evidence="1">Uncharacterized protein</fullName>
    </submittedName>
</protein>
<dbReference type="OMA" id="DYCIKKY"/>
<dbReference type="EMBL" id="CAJJDP010000019">
    <property type="protein sequence ID" value="CAD8146955.1"/>
    <property type="molecule type" value="Genomic_DNA"/>
</dbReference>
<organism evidence="1 2">
    <name type="scientific">Paramecium octaurelia</name>
    <dbReference type="NCBI Taxonomy" id="43137"/>
    <lineage>
        <taxon>Eukaryota</taxon>
        <taxon>Sar</taxon>
        <taxon>Alveolata</taxon>
        <taxon>Ciliophora</taxon>
        <taxon>Intramacronucleata</taxon>
        <taxon>Oligohymenophorea</taxon>
        <taxon>Peniculida</taxon>
        <taxon>Parameciidae</taxon>
        <taxon>Paramecium</taxon>
    </lineage>
</organism>
<dbReference type="OrthoDB" id="10296419at2759"/>
<accession>A0A8S1T0Z3</accession>
<reference evidence="1" key="1">
    <citation type="submission" date="2021-01" db="EMBL/GenBank/DDBJ databases">
        <authorList>
            <consortium name="Genoscope - CEA"/>
            <person name="William W."/>
        </authorList>
    </citation>
    <scope>NUCLEOTIDE SEQUENCE</scope>
</reference>
<dbReference type="AlphaFoldDB" id="A0A8S1T0Z3"/>
<keyword evidence="2" id="KW-1185">Reference proteome</keyword>
<dbReference type="Proteomes" id="UP000683925">
    <property type="component" value="Unassembled WGS sequence"/>
</dbReference>
<proteinExistence type="predicted"/>
<comment type="caution">
    <text evidence="1">The sequence shown here is derived from an EMBL/GenBank/DDBJ whole genome shotgun (WGS) entry which is preliminary data.</text>
</comment>
<sequence length="59" mass="7346">MQQYTLDNMMPKQYFDYCIKKYGANDYKEKEMVIEISEQAMKEIQVLKWFHQQHNRQQP</sequence>
<gene>
    <name evidence="1" type="ORF">POCTA_138.1.T0190190</name>
</gene>